<evidence type="ECO:0000313" key="2">
    <source>
        <dbReference type="Proteomes" id="UP000613160"/>
    </source>
</evidence>
<dbReference type="Proteomes" id="UP000613160">
    <property type="component" value="Unassembled WGS sequence"/>
</dbReference>
<gene>
    <name evidence="1" type="ORF">GCM10011335_35460</name>
</gene>
<reference evidence="1" key="2">
    <citation type="submission" date="2020-09" db="EMBL/GenBank/DDBJ databases">
        <authorList>
            <person name="Sun Q."/>
            <person name="Zhou Y."/>
        </authorList>
    </citation>
    <scope>NUCLEOTIDE SEQUENCE</scope>
    <source>
        <strain evidence="1">CGMCC 1.15493</strain>
    </source>
</reference>
<accession>A0A916Y3G9</accession>
<reference evidence="1" key="1">
    <citation type="journal article" date="2014" name="Int. J. Syst. Evol. Microbiol.">
        <title>Complete genome sequence of Corynebacterium casei LMG S-19264T (=DSM 44701T), isolated from a smear-ripened cheese.</title>
        <authorList>
            <consortium name="US DOE Joint Genome Institute (JGI-PGF)"/>
            <person name="Walter F."/>
            <person name="Albersmeier A."/>
            <person name="Kalinowski J."/>
            <person name="Ruckert C."/>
        </authorList>
    </citation>
    <scope>NUCLEOTIDE SEQUENCE</scope>
    <source>
        <strain evidence="1">CGMCC 1.15493</strain>
    </source>
</reference>
<evidence type="ECO:0000313" key="1">
    <source>
        <dbReference type="EMBL" id="GGD29236.1"/>
    </source>
</evidence>
<keyword evidence="2" id="KW-1185">Reference proteome</keyword>
<sequence>MAERIRIAPGMFRVSKPGINVLSAGEFDLIFSEAAGGLIPAVSGIVTRPGSTSYTAQIPLPEPGYMPLIYMRNATSPEYSAEDAASITSYVNQEKTILFLFMPALMNRIRYVIFKNRQF</sequence>
<protein>
    <submittedName>
        <fullName evidence="1">Uncharacterized protein</fullName>
    </submittedName>
</protein>
<comment type="caution">
    <text evidence="1">The sequence shown here is derived from an EMBL/GenBank/DDBJ whole genome shotgun (WGS) entry which is preliminary data.</text>
</comment>
<dbReference type="EMBL" id="BMJJ01000009">
    <property type="protein sequence ID" value="GGD29236.1"/>
    <property type="molecule type" value="Genomic_DNA"/>
</dbReference>
<dbReference type="AlphaFoldDB" id="A0A916Y3G9"/>
<proteinExistence type="predicted"/>
<organism evidence="1 2">
    <name type="scientific">Aureimonas glaciei</name>
    <dbReference type="NCBI Taxonomy" id="1776957"/>
    <lineage>
        <taxon>Bacteria</taxon>
        <taxon>Pseudomonadati</taxon>
        <taxon>Pseudomonadota</taxon>
        <taxon>Alphaproteobacteria</taxon>
        <taxon>Hyphomicrobiales</taxon>
        <taxon>Aurantimonadaceae</taxon>
        <taxon>Aureimonas</taxon>
    </lineage>
</organism>
<name>A0A916Y3G9_9HYPH</name>
<dbReference type="RefSeq" id="WP_188853196.1">
    <property type="nucleotide sequence ID" value="NZ_BMJJ01000009.1"/>
</dbReference>